<dbReference type="GO" id="GO:0003677">
    <property type="term" value="F:DNA binding"/>
    <property type="evidence" value="ECO:0007669"/>
    <property type="project" value="UniProtKB-KW"/>
</dbReference>
<dbReference type="PROSITE" id="PS50995">
    <property type="entry name" value="HTH_MARR_2"/>
    <property type="match status" value="1"/>
</dbReference>
<accession>A0A850HHT2</accession>
<dbReference type="InterPro" id="IPR036390">
    <property type="entry name" value="WH_DNA-bd_sf"/>
</dbReference>
<dbReference type="Proteomes" id="UP000546031">
    <property type="component" value="Unassembled WGS sequence"/>
</dbReference>
<evidence type="ECO:0000256" key="1">
    <source>
        <dbReference type="ARBA" id="ARBA00023015"/>
    </source>
</evidence>
<dbReference type="InterPro" id="IPR036388">
    <property type="entry name" value="WH-like_DNA-bd_sf"/>
</dbReference>
<dbReference type="SUPFAM" id="SSF46785">
    <property type="entry name" value="Winged helix' DNA-binding domain"/>
    <property type="match status" value="1"/>
</dbReference>
<dbReference type="PANTHER" id="PTHR42756:SF1">
    <property type="entry name" value="TRANSCRIPTIONAL REPRESSOR OF EMRAB OPERON"/>
    <property type="match status" value="1"/>
</dbReference>
<keyword evidence="1" id="KW-0805">Transcription regulation</keyword>
<dbReference type="CDD" id="cd00090">
    <property type="entry name" value="HTH_ARSR"/>
    <property type="match status" value="1"/>
</dbReference>
<dbReference type="InterPro" id="IPR011991">
    <property type="entry name" value="ArsR-like_HTH"/>
</dbReference>
<dbReference type="InterPro" id="IPR000835">
    <property type="entry name" value="HTH_MarR-typ"/>
</dbReference>
<dbReference type="Gene3D" id="1.10.10.10">
    <property type="entry name" value="Winged helix-like DNA-binding domain superfamily/Winged helix DNA-binding domain"/>
    <property type="match status" value="1"/>
</dbReference>
<dbReference type="Pfam" id="PF12802">
    <property type="entry name" value="MarR_2"/>
    <property type="match status" value="1"/>
</dbReference>
<comment type="caution">
    <text evidence="5">The sequence shown here is derived from an EMBL/GenBank/DDBJ whole genome shotgun (WGS) entry which is preliminary data.</text>
</comment>
<keyword evidence="2" id="KW-0238">DNA-binding</keyword>
<dbReference type="AlphaFoldDB" id="A0A850HHT2"/>
<evidence type="ECO:0000313" key="6">
    <source>
        <dbReference type="Proteomes" id="UP000546031"/>
    </source>
</evidence>
<dbReference type="SMART" id="SM00347">
    <property type="entry name" value="HTH_MARR"/>
    <property type="match status" value="1"/>
</dbReference>
<organism evidence="5 6">
    <name type="scientific">Altererythrobacter lutimaris</name>
    <dbReference type="NCBI Taxonomy" id="2743979"/>
    <lineage>
        <taxon>Bacteria</taxon>
        <taxon>Pseudomonadati</taxon>
        <taxon>Pseudomonadota</taxon>
        <taxon>Alphaproteobacteria</taxon>
        <taxon>Sphingomonadales</taxon>
        <taxon>Erythrobacteraceae</taxon>
        <taxon>Altererythrobacter</taxon>
    </lineage>
</organism>
<evidence type="ECO:0000313" key="5">
    <source>
        <dbReference type="EMBL" id="NVE94802.1"/>
    </source>
</evidence>
<reference evidence="5 6" key="1">
    <citation type="submission" date="2020-06" db="EMBL/GenBank/DDBJ databases">
        <title>Altererythrobacter lutimaris sp. nov., a marine bacterium isolated from a tidal flat.</title>
        <authorList>
            <person name="Kim D."/>
            <person name="Yoo Y."/>
            <person name="Kim J.-J."/>
        </authorList>
    </citation>
    <scope>NUCLEOTIDE SEQUENCE [LARGE SCALE GENOMIC DNA]</scope>
    <source>
        <strain evidence="5 6">JGD-16</strain>
    </source>
</reference>
<proteinExistence type="predicted"/>
<gene>
    <name evidence="5" type="ORF">HUO12_07805</name>
</gene>
<sequence>MLMLDDPLNCVCANFRRAARHVTRQYDAALEPSGLNTGQFTTLVALQRTGGMIVSELADLLGLERTAMTRNLRVLEKDGLVLRELGEDRRERRITLTRQGQNRLEQAQPLWAKAQSRLIAAIGSDDAIQLLNRLRVFA</sequence>
<keyword evidence="3" id="KW-0804">Transcription</keyword>
<dbReference type="PANTHER" id="PTHR42756">
    <property type="entry name" value="TRANSCRIPTIONAL REGULATOR, MARR"/>
    <property type="match status" value="1"/>
</dbReference>
<evidence type="ECO:0000256" key="3">
    <source>
        <dbReference type="ARBA" id="ARBA00023163"/>
    </source>
</evidence>
<protein>
    <submittedName>
        <fullName evidence="5">MarR family transcriptional regulator</fullName>
    </submittedName>
</protein>
<keyword evidence="6" id="KW-1185">Reference proteome</keyword>
<dbReference type="EMBL" id="JABWTA010000001">
    <property type="protein sequence ID" value="NVE94802.1"/>
    <property type="molecule type" value="Genomic_DNA"/>
</dbReference>
<feature type="domain" description="HTH marR-type" evidence="4">
    <location>
        <begin position="1"/>
        <end position="138"/>
    </location>
</feature>
<dbReference type="GO" id="GO:0003700">
    <property type="term" value="F:DNA-binding transcription factor activity"/>
    <property type="evidence" value="ECO:0007669"/>
    <property type="project" value="InterPro"/>
</dbReference>
<evidence type="ECO:0000259" key="4">
    <source>
        <dbReference type="PROSITE" id="PS50995"/>
    </source>
</evidence>
<evidence type="ECO:0000256" key="2">
    <source>
        <dbReference type="ARBA" id="ARBA00023125"/>
    </source>
</evidence>
<name>A0A850HHT2_9SPHN</name>